<dbReference type="AlphaFoldDB" id="A0A1M4ZS30"/>
<protein>
    <submittedName>
        <fullName evidence="1">Uncharacterized protein</fullName>
    </submittedName>
</protein>
<organism evidence="1 2">
    <name type="scientific">Bacteroides faecichinchillae</name>
    <dbReference type="NCBI Taxonomy" id="871325"/>
    <lineage>
        <taxon>Bacteria</taxon>
        <taxon>Pseudomonadati</taxon>
        <taxon>Bacteroidota</taxon>
        <taxon>Bacteroidia</taxon>
        <taxon>Bacteroidales</taxon>
        <taxon>Bacteroidaceae</taxon>
        <taxon>Bacteroides</taxon>
    </lineage>
</organism>
<dbReference type="Proteomes" id="UP000184436">
    <property type="component" value="Unassembled WGS sequence"/>
</dbReference>
<keyword evidence="2" id="KW-1185">Reference proteome</keyword>
<evidence type="ECO:0000313" key="2">
    <source>
        <dbReference type="Proteomes" id="UP000184436"/>
    </source>
</evidence>
<dbReference type="Gene3D" id="3.90.1720.10">
    <property type="entry name" value="endopeptidase domain like (from Nostoc punctiforme)"/>
    <property type="match status" value="1"/>
</dbReference>
<evidence type="ECO:0000313" key="1">
    <source>
        <dbReference type="EMBL" id="SHF20725.1"/>
    </source>
</evidence>
<accession>A0A1M4ZS30</accession>
<proteinExistence type="predicted"/>
<gene>
    <name evidence="1" type="ORF">SAMN05444349_11362</name>
</gene>
<sequence>MPLDMFLDLDNQGLLKSEFYYVCGVGWRRPHNISSGSCGCGLNIDAAVDHLIRNAQSSSTSSCAKYVRKALEAGGFSTDGRPNSACDYDTYLKKRFFNVISKDNILHRKEIL</sequence>
<reference evidence="1 2" key="1">
    <citation type="submission" date="2016-11" db="EMBL/GenBank/DDBJ databases">
        <authorList>
            <person name="Jaros S."/>
            <person name="Januszkiewicz K."/>
            <person name="Wedrychowicz H."/>
        </authorList>
    </citation>
    <scope>NUCLEOTIDE SEQUENCE [LARGE SCALE GENOMIC DNA]</scope>
    <source>
        <strain evidence="1 2">DSM 26883</strain>
    </source>
</reference>
<name>A0A1M4ZS30_9BACE</name>
<dbReference type="EMBL" id="FQVD01000013">
    <property type="protein sequence ID" value="SHF20725.1"/>
    <property type="molecule type" value="Genomic_DNA"/>
</dbReference>